<dbReference type="CDD" id="cd03443">
    <property type="entry name" value="PaaI_thioesterase"/>
    <property type="match status" value="1"/>
</dbReference>
<keyword evidence="8" id="KW-0276">Fatty acid metabolism</keyword>
<dbReference type="GO" id="GO:0006631">
    <property type="term" value="P:fatty acid metabolic process"/>
    <property type="evidence" value="ECO:0007669"/>
    <property type="project" value="UniProtKB-KW"/>
</dbReference>
<evidence type="ECO:0000259" key="24">
    <source>
        <dbReference type="Pfam" id="PF03061"/>
    </source>
</evidence>
<evidence type="ECO:0000256" key="9">
    <source>
        <dbReference type="ARBA" id="ARBA00022946"/>
    </source>
</evidence>
<dbReference type="EC" id="3.1.2.2" evidence="16"/>
<keyword evidence="9" id="KW-0809">Transit peptide</keyword>
<comment type="catalytic activity">
    <reaction evidence="23">
        <text>tetradecanoyl-CoA + H2O = tetradecanoate + CoA + H(+)</text>
        <dbReference type="Rhea" id="RHEA:40119"/>
        <dbReference type="ChEBI" id="CHEBI:15377"/>
        <dbReference type="ChEBI" id="CHEBI:15378"/>
        <dbReference type="ChEBI" id="CHEBI:30807"/>
        <dbReference type="ChEBI" id="CHEBI:57287"/>
        <dbReference type="ChEBI" id="CHEBI:57385"/>
    </reaction>
    <physiologicalReaction direction="left-to-right" evidence="23">
        <dbReference type="Rhea" id="RHEA:40120"/>
    </physiologicalReaction>
</comment>
<dbReference type="Proteomes" id="UP000321595">
    <property type="component" value="Chromosome"/>
</dbReference>
<gene>
    <name evidence="25" type="ORF">FRD01_05700</name>
</gene>
<dbReference type="SUPFAM" id="SSF54637">
    <property type="entry name" value="Thioesterase/thiol ester dehydrase-isomerase"/>
    <property type="match status" value="1"/>
</dbReference>
<keyword evidence="26" id="KW-1185">Reference proteome</keyword>
<keyword evidence="6" id="KW-0053">Apoptosis</keyword>
<keyword evidence="7" id="KW-0378">Hydrolase</keyword>
<protein>
    <recommendedName>
        <fullName evidence="17">Acyl-coenzyme A thioesterase THEM4</fullName>
        <ecNumber evidence="16">3.1.2.2</ecNumber>
    </recommendedName>
    <alternativeName>
        <fullName evidence="18">Thioesterase superfamily member 4</fullName>
    </alternativeName>
</protein>
<evidence type="ECO:0000256" key="8">
    <source>
        <dbReference type="ARBA" id="ARBA00022832"/>
    </source>
</evidence>
<evidence type="ECO:0000256" key="3">
    <source>
        <dbReference type="ARBA" id="ARBA00004632"/>
    </source>
</evidence>
<name>A0A5B8XRU7_9DELT</name>
<comment type="catalytic activity">
    <reaction evidence="22">
        <text>dodecanoyl-CoA + H2O = dodecanoate + CoA + H(+)</text>
        <dbReference type="Rhea" id="RHEA:30135"/>
        <dbReference type="ChEBI" id="CHEBI:15377"/>
        <dbReference type="ChEBI" id="CHEBI:15378"/>
        <dbReference type="ChEBI" id="CHEBI:18262"/>
        <dbReference type="ChEBI" id="CHEBI:57287"/>
        <dbReference type="ChEBI" id="CHEBI:57375"/>
    </reaction>
    <physiologicalReaction direction="left-to-right" evidence="22">
        <dbReference type="Rhea" id="RHEA:30136"/>
    </physiologicalReaction>
</comment>
<comment type="catalytic activity">
    <reaction evidence="13">
        <text>(5Z,8Z,11Z,14Z)-eicosatetraenoyl-CoA + H2O = (5Z,8Z,11Z,14Z)-eicosatetraenoate + CoA + H(+)</text>
        <dbReference type="Rhea" id="RHEA:40151"/>
        <dbReference type="ChEBI" id="CHEBI:15377"/>
        <dbReference type="ChEBI" id="CHEBI:15378"/>
        <dbReference type="ChEBI" id="CHEBI:32395"/>
        <dbReference type="ChEBI" id="CHEBI:57287"/>
        <dbReference type="ChEBI" id="CHEBI:57368"/>
    </reaction>
    <physiologicalReaction direction="left-to-right" evidence="13">
        <dbReference type="Rhea" id="RHEA:40152"/>
    </physiologicalReaction>
</comment>
<evidence type="ECO:0000256" key="1">
    <source>
        <dbReference type="ARBA" id="ARBA00004170"/>
    </source>
</evidence>
<evidence type="ECO:0000256" key="23">
    <source>
        <dbReference type="ARBA" id="ARBA00048180"/>
    </source>
</evidence>
<keyword evidence="4" id="KW-1003">Cell membrane</keyword>
<comment type="catalytic activity">
    <reaction evidence="20">
        <text>hexadecanoyl-CoA + H2O = hexadecanoate + CoA + H(+)</text>
        <dbReference type="Rhea" id="RHEA:16645"/>
        <dbReference type="ChEBI" id="CHEBI:7896"/>
        <dbReference type="ChEBI" id="CHEBI:15377"/>
        <dbReference type="ChEBI" id="CHEBI:15378"/>
        <dbReference type="ChEBI" id="CHEBI:57287"/>
        <dbReference type="ChEBI" id="CHEBI:57379"/>
        <dbReference type="EC" id="3.1.2.2"/>
    </reaction>
    <physiologicalReaction direction="left-to-right" evidence="20">
        <dbReference type="Rhea" id="RHEA:16646"/>
    </physiologicalReaction>
</comment>
<evidence type="ECO:0000256" key="20">
    <source>
        <dbReference type="ARBA" id="ARBA00047734"/>
    </source>
</evidence>
<feature type="domain" description="Thioesterase" evidence="24">
    <location>
        <begin position="69"/>
        <end position="142"/>
    </location>
</feature>
<reference evidence="25 26" key="1">
    <citation type="submission" date="2019-08" db="EMBL/GenBank/DDBJ databases">
        <authorList>
            <person name="Liang Q."/>
        </authorList>
    </citation>
    <scope>NUCLEOTIDE SEQUENCE [LARGE SCALE GENOMIC DNA]</scope>
    <source>
        <strain evidence="25 26">V1718</strain>
    </source>
</reference>
<organism evidence="25 26">
    <name type="scientific">Microvenator marinus</name>
    <dbReference type="NCBI Taxonomy" id="2600177"/>
    <lineage>
        <taxon>Bacteria</taxon>
        <taxon>Deltaproteobacteria</taxon>
        <taxon>Bradymonadales</taxon>
        <taxon>Microvenatoraceae</taxon>
        <taxon>Microvenator</taxon>
    </lineage>
</organism>
<evidence type="ECO:0000256" key="6">
    <source>
        <dbReference type="ARBA" id="ARBA00022703"/>
    </source>
</evidence>
<evidence type="ECO:0000256" key="4">
    <source>
        <dbReference type="ARBA" id="ARBA00022475"/>
    </source>
</evidence>
<dbReference type="InterPro" id="IPR052365">
    <property type="entry name" value="THEM4/THEM5_acyl-CoA_thioest"/>
</dbReference>
<evidence type="ECO:0000256" key="15">
    <source>
        <dbReference type="ARBA" id="ARBA00038456"/>
    </source>
</evidence>
<comment type="catalytic activity">
    <reaction evidence="14">
        <text>(9Z)-octadecenoyl-CoA + H2O = (9Z)-octadecenoate + CoA + H(+)</text>
        <dbReference type="Rhea" id="RHEA:40139"/>
        <dbReference type="ChEBI" id="CHEBI:15377"/>
        <dbReference type="ChEBI" id="CHEBI:15378"/>
        <dbReference type="ChEBI" id="CHEBI:30823"/>
        <dbReference type="ChEBI" id="CHEBI:57287"/>
        <dbReference type="ChEBI" id="CHEBI:57387"/>
    </reaction>
    <physiologicalReaction direction="left-to-right" evidence="14">
        <dbReference type="Rhea" id="RHEA:40140"/>
    </physiologicalReaction>
</comment>
<evidence type="ECO:0000256" key="13">
    <source>
        <dbReference type="ARBA" id="ARBA00035852"/>
    </source>
</evidence>
<dbReference type="PANTHER" id="PTHR12418">
    <property type="entry name" value="ACYL-COENZYME A THIOESTERASE THEM4"/>
    <property type="match status" value="1"/>
</dbReference>
<accession>A0A5B8XRU7</accession>
<dbReference type="PANTHER" id="PTHR12418:SF19">
    <property type="entry name" value="ACYL-COENZYME A THIOESTERASE THEM4"/>
    <property type="match status" value="1"/>
</dbReference>
<comment type="catalytic activity">
    <reaction evidence="21">
        <text>decanoyl-CoA + H2O = decanoate + CoA + H(+)</text>
        <dbReference type="Rhea" id="RHEA:40059"/>
        <dbReference type="ChEBI" id="CHEBI:15377"/>
        <dbReference type="ChEBI" id="CHEBI:15378"/>
        <dbReference type="ChEBI" id="CHEBI:27689"/>
        <dbReference type="ChEBI" id="CHEBI:57287"/>
        <dbReference type="ChEBI" id="CHEBI:61430"/>
    </reaction>
    <physiologicalReaction direction="left-to-right" evidence="21">
        <dbReference type="Rhea" id="RHEA:40060"/>
    </physiologicalReaction>
</comment>
<evidence type="ECO:0000313" key="25">
    <source>
        <dbReference type="EMBL" id="QED26743.1"/>
    </source>
</evidence>
<dbReference type="EMBL" id="CP042467">
    <property type="protein sequence ID" value="QED26743.1"/>
    <property type="molecule type" value="Genomic_DNA"/>
</dbReference>
<evidence type="ECO:0000256" key="21">
    <source>
        <dbReference type="ARBA" id="ARBA00047969"/>
    </source>
</evidence>
<keyword evidence="12" id="KW-0966">Cell projection</keyword>
<dbReference type="Gene3D" id="3.10.129.10">
    <property type="entry name" value="Hotdog Thioesterase"/>
    <property type="match status" value="1"/>
</dbReference>
<dbReference type="KEGG" id="bbae:FRD01_05700"/>
<dbReference type="InterPro" id="IPR006683">
    <property type="entry name" value="Thioestr_dom"/>
</dbReference>
<evidence type="ECO:0000256" key="5">
    <source>
        <dbReference type="ARBA" id="ARBA00022490"/>
    </source>
</evidence>
<evidence type="ECO:0000256" key="17">
    <source>
        <dbReference type="ARBA" id="ARBA00040123"/>
    </source>
</evidence>
<dbReference type="GO" id="GO:0016020">
    <property type="term" value="C:membrane"/>
    <property type="evidence" value="ECO:0007669"/>
    <property type="project" value="UniProtKB-SubCell"/>
</dbReference>
<evidence type="ECO:0000256" key="16">
    <source>
        <dbReference type="ARBA" id="ARBA00038848"/>
    </source>
</evidence>
<dbReference type="OrthoDB" id="9813282at2"/>
<comment type="catalytic activity">
    <reaction evidence="19">
        <text>octanoyl-CoA + H2O = octanoate + CoA + H(+)</text>
        <dbReference type="Rhea" id="RHEA:30143"/>
        <dbReference type="ChEBI" id="CHEBI:15377"/>
        <dbReference type="ChEBI" id="CHEBI:15378"/>
        <dbReference type="ChEBI" id="CHEBI:25646"/>
        <dbReference type="ChEBI" id="CHEBI:57287"/>
        <dbReference type="ChEBI" id="CHEBI:57386"/>
    </reaction>
    <physiologicalReaction direction="left-to-right" evidence="19">
        <dbReference type="Rhea" id="RHEA:30144"/>
    </physiologicalReaction>
</comment>
<keyword evidence="11" id="KW-0472">Membrane</keyword>
<evidence type="ECO:0000256" key="7">
    <source>
        <dbReference type="ARBA" id="ARBA00022801"/>
    </source>
</evidence>
<keyword evidence="10" id="KW-0443">Lipid metabolism</keyword>
<sequence length="177" mass="19089">MLSDDDVKWLETPQPGWSALRLPHMILEDSFVSGDSSGRRLSLRFFRHDPDRSLRAKVIFGPGTQGPPGHAHGGSMAAVLDDAMGGAAWMQGHPVVAAELTARFKTMLPLGARCVVEAWVSAVDGRKVRVAGRLRQGDGDTVFAEGEALFITLDPKKFGVLTSEASRIFSELDEGTS</sequence>
<dbReference type="AlphaFoldDB" id="A0A5B8XRU7"/>
<dbReference type="Pfam" id="PF03061">
    <property type="entry name" value="4HBT"/>
    <property type="match status" value="1"/>
</dbReference>
<evidence type="ECO:0000256" key="19">
    <source>
        <dbReference type="ARBA" id="ARBA00047588"/>
    </source>
</evidence>
<evidence type="ECO:0000313" key="26">
    <source>
        <dbReference type="Proteomes" id="UP000321595"/>
    </source>
</evidence>
<evidence type="ECO:0000256" key="2">
    <source>
        <dbReference type="ARBA" id="ARBA00004496"/>
    </source>
</evidence>
<dbReference type="GO" id="GO:0016787">
    <property type="term" value="F:hydrolase activity"/>
    <property type="evidence" value="ECO:0007669"/>
    <property type="project" value="UniProtKB-KW"/>
</dbReference>
<dbReference type="RefSeq" id="WP_146958429.1">
    <property type="nucleotide sequence ID" value="NZ_CP042467.1"/>
</dbReference>
<evidence type="ECO:0000256" key="22">
    <source>
        <dbReference type="ARBA" id="ARBA00048074"/>
    </source>
</evidence>
<dbReference type="GO" id="GO:0005737">
    <property type="term" value="C:cytoplasm"/>
    <property type="evidence" value="ECO:0007669"/>
    <property type="project" value="UniProtKB-SubCell"/>
</dbReference>
<evidence type="ECO:0000256" key="10">
    <source>
        <dbReference type="ARBA" id="ARBA00023098"/>
    </source>
</evidence>
<evidence type="ECO:0000256" key="11">
    <source>
        <dbReference type="ARBA" id="ARBA00023136"/>
    </source>
</evidence>
<proteinExistence type="inferred from homology"/>
<comment type="similarity">
    <text evidence="15">Belongs to the THEM4/THEM5 thioesterase family.</text>
</comment>
<evidence type="ECO:0000256" key="18">
    <source>
        <dbReference type="ARBA" id="ARBA00043210"/>
    </source>
</evidence>
<evidence type="ECO:0000256" key="12">
    <source>
        <dbReference type="ARBA" id="ARBA00023273"/>
    </source>
</evidence>
<dbReference type="InterPro" id="IPR029069">
    <property type="entry name" value="HotDog_dom_sf"/>
</dbReference>
<keyword evidence="5" id="KW-0963">Cytoplasm</keyword>
<evidence type="ECO:0000256" key="14">
    <source>
        <dbReference type="ARBA" id="ARBA00037002"/>
    </source>
</evidence>
<comment type="subcellular location">
    <subcellularLocation>
        <location evidence="3">Cell projection</location>
        <location evidence="3">Ruffle membrane</location>
    </subcellularLocation>
    <subcellularLocation>
        <location evidence="2">Cytoplasm</location>
    </subcellularLocation>
    <subcellularLocation>
        <location evidence="1">Membrane</location>
        <topology evidence="1">Peripheral membrane protein</topology>
    </subcellularLocation>
</comment>